<name>D5C0N0_NITHN</name>
<dbReference type="InterPro" id="IPR001509">
    <property type="entry name" value="Epimerase_deHydtase"/>
</dbReference>
<keyword evidence="5" id="KW-1185">Reference proteome</keyword>
<dbReference type="Gene3D" id="3.40.50.720">
    <property type="entry name" value="NAD(P)-binding Rossmann-like Domain"/>
    <property type="match status" value="1"/>
</dbReference>
<dbReference type="SUPFAM" id="SSF51735">
    <property type="entry name" value="NAD(P)-binding Rossmann-fold domains"/>
    <property type="match status" value="1"/>
</dbReference>
<dbReference type="eggNOG" id="COG0451">
    <property type="taxonomic scope" value="Bacteria"/>
</dbReference>
<comment type="pathway">
    <text evidence="1">Bacterial outer membrane biogenesis; LPS O-antigen biosynthesis.</text>
</comment>
<dbReference type="HOGENOM" id="CLU_007383_6_1_6"/>
<evidence type="ECO:0000313" key="4">
    <source>
        <dbReference type="EMBL" id="ADE16353.1"/>
    </source>
</evidence>
<dbReference type="OrthoDB" id="9803010at2"/>
<sequence>MKVLITGGTGFIGTRLALKCLEKGDKVRLLGQVNNAAEEGNRDLVERQGGEIVIGSVTDKDVIDKAIEGVEIVYHLAAAQHEANVPDQHFWEVNVAGTRNLLEASRKDNVKRFVHGSTIGVYGAAMEGEIDEDTPLQPDNIYGITKREGEKLVLSYKDRLPVVIIRISETYGPGDRRLLKLLKAIDKKMFFMIGKGDNRHQLIFVDDLIEGLWLAAKNDEALGQVFVLAGKEILTTNQMVATIAKVLGVTQRKLRAPLWPFLITAVVMENLLRPLHIQPPLHRRRMDFFKKSFCFSQDKSSSILKFEPKTSFEDGIVATAQWYKEHNYL</sequence>
<dbReference type="AlphaFoldDB" id="D5C0N0"/>
<accession>D5C0N0</accession>
<dbReference type="STRING" id="472759.Nhal_3310"/>
<dbReference type="EMBL" id="CP001798">
    <property type="protein sequence ID" value="ADE16353.1"/>
    <property type="molecule type" value="Genomic_DNA"/>
</dbReference>
<feature type="domain" description="NAD-dependent epimerase/dehydratase" evidence="3">
    <location>
        <begin position="3"/>
        <end position="227"/>
    </location>
</feature>
<evidence type="ECO:0000256" key="2">
    <source>
        <dbReference type="ARBA" id="ARBA00007637"/>
    </source>
</evidence>
<dbReference type="KEGG" id="nhl:Nhal_3310"/>
<dbReference type="Pfam" id="PF01370">
    <property type="entry name" value="Epimerase"/>
    <property type="match status" value="1"/>
</dbReference>
<protein>
    <submittedName>
        <fullName evidence="4">NAD-dependent epimerase/dehydratase</fullName>
    </submittedName>
</protein>
<dbReference type="PANTHER" id="PTHR43000">
    <property type="entry name" value="DTDP-D-GLUCOSE 4,6-DEHYDRATASE-RELATED"/>
    <property type="match status" value="1"/>
</dbReference>
<dbReference type="RefSeq" id="WP_013034202.1">
    <property type="nucleotide sequence ID" value="NC_013960.1"/>
</dbReference>
<organism evidence="4 5">
    <name type="scientific">Nitrosococcus halophilus (strain Nc4)</name>
    <dbReference type="NCBI Taxonomy" id="472759"/>
    <lineage>
        <taxon>Bacteria</taxon>
        <taxon>Pseudomonadati</taxon>
        <taxon>Pseudomonadota</taxon>
        <taxon>Gammaproteobacteria</taxon>
        <taxon>Chromatiales</taxon>
        <taxon>Chromatiaceae</taxon>
        <taxon>Nitrosococcus</taxon>
    </lineage>
</organism>
<proteinExistence type="inferred from homology"/>
<dbReference type="Proteomes" id="UP000001844">
    <property type="component" value="Chromosome"/>
</dbReference>
<evidence type="ECO:0000256" key="1">
    <source>
        <dbReference type="ARBA" id="ARBA00005125"/>
    </source>
</evidence>
<comment type="similarity">
    <text evidence="2">Belongs to the NAD(P)-dependent epimerase/dehydratase family.</text>
</comment>
<dbReference type="InterPro" id="IPR036291">
    <property type="entry name" value="NAD(P)-bd_dom_sf"/>
</dbReference>
<evidence type="ECO:0000259" key="3">
    <source>
        <dbReference type="Pfam" id="PF01370"/>
    </source>
</evidence>
<evidence type="ECO:0000313" key="5">
    <source>
        <dbReference type="Proteomes" id="UP000001844"/>
    </source>
</evidence>
<reference evidence="5" key="1">
    <citation type="submission" date="2010-04" db="EMBL/GenBank/DDBJ databases">
        <title>Complete genome sequence of Nitrosococcus halophilus Nc4, a salt-adapted, aerobic obligate ammonia-oxidizing sulfur purple bacterium.</title>
        <authorList>
            <consortium name="US DOE Joint Genome Institute"/>
            <person name="Campbell M.A."/>
            <person name="Malfatti S.A."/>
            <person name="Chain P.S.G."/>
            <person name="Heidelberg J.F."/>
            <person name="Ward B.B."/>
            <person name="Klotz M.G."/>
        </authorList>
    </citation>
    <scope>NUCLEOTIDE SEQUENCE [LARGE SCALE GENOMIC DNA]</scope>
    <source>
        <strain evidence="5">Nc4</strain>
    </source>
</reference>
<gene>
    <name evidence="4" type="ordered locus">Nhal_3310</name>
</gene>